<dbReference type="AlphaFoldDB" id="A0A6M3JN70"/>
<name>A0A6M3JN70_9ZZZZ</name>
<sequence length="210" mass="23767">MRDYVEVTYGDKPVGDYPGRLTAWLVCHYGIPKGSFIADVGCGRGEYTDGFNRCDMRTTAADKSQYYPAALVMDFDAEGITLPPDMADVVFIKSVLEHLRYPEKLMADAYRVLRSWGRAIIISPDWRVGWRGWYDDYTHYSPMTVSGIRDMMRVAGFNDVQSEPWVSTMMACEHPWTVPIFKALHWLMPRCEVPAVKYGGGGMILATGVK</sequence>
<reference evidence="1" key="1">
    <citation type="submission" date="2020-03" db="EMBL/GenBank/DDBJ databases">
        <title>The deep terrestrial virosphere.</title>
        <authorList>
            <person name="Holmfeldt K."/>
            <person name="Nilsson E."/>
            <person name="Simone D."/>
            <person name="Lopez-Fernandez M."/>
            <person name="Wu X."/>
            <person name="de Brujin I."/>
            <person name="Lundin D."/>
            <person name="Andersson A."/>
            <person name="Bertilsson S."/>
            <person name="Dopson M."/>
        </authorList>
    </citation>
    <scope>NUCLEOTIDE SEQUENCE</scope>
    <source>
        <strain evidence="1">MM415A03587</strain>
    </source>
</reference>
<organism evidence="1">
    <name type="scientific">viral metagenome</name>
    <dbReference type="NCBI Taxonomy" id="1070528"/>
    <lineage>
        <taxon>unclassified sequences</taxon>
        <taxon>metagenomes</taxon>
        <taxon>organismal metagenomes</taxon>
    </lineage>
</organism>
<dbReference type="InterPro" id="IPR029063">
    <property type="entry name" value="SAM-dependent_MTases_sf"/>
</dbReference>
<gene>
    <name evidence="1" type="ORF">MM415A03587_0001</name>
</gene>
<proteinExistence type="predicted"/>
<protein>
    <submittedName>
        <fullName evidence="1">Putative methyltransferase</fullName>
    </submittedName>
</protein>
<dbReference type="EMBL" id="MT141814">
    <property type="protein sequence ID" value="QJA70698.1"/>
    <property type="molecule type" value="Genomic_DNA"/>
</dbReference>
<keyword evidence="1" id="KW-0489">Methyltransferase</keyword>
<dbReference type="Pfam" id="PF13489">
    <property type="entry name" value="Methyltransf_23"/>
    <property type="match status" value="1"/>
</dbReference>
<dbReference type="Gene3D" id="3.40.50.150">
    <property type="entry name" value="Vaccinia Virus protein VP39"/>
    <property type="match status" value="1"/>
</dbReference>
<dbReference type="GO" id="GO:0008168">
    <property type="term" value="F:methyltransferase activity"/>
    <property type="evidence" value="ECO:0007669"/>
    <property type="project" value="UniProtKB-KW"/>
</dbReference>
<accession>A0A6M3JN70</accession>
<keyword evidence="1" id="KW-0808">Transferase</keyword>
<dbReference type="SUPFAM" id="SSF53335">
    <property type="entry name" value="S-adenosyl-L-methionine-dependent methyltransferases"/>
    <property type="match status" value="1"/>
</dbReference>
<dbReference type="GO" id="GO:0032259">
    <property type="term" value="P:methylation"/>
    <property type="evidence" value="ECO:0007669"/>
    <property type="project" value="UniProtKB-KW"/>
</dbReference>
<evidence type="ECO:0000313" key="1">
    <source>
        <dbReference type="EMBL" id="QJA70698.1"/>
    </source>
</evidence>